<dbReference type="GO" id="GO:1990281">
    <property type="term" value="C:efflux pump complex"/>
    <property type="evidence" value="ECO:0007669"/>
    <property type="project" value="TreeGrafter"/>
</dbReference>
<gene>
    <name evidence="9" type="ORF">K0B96_06290</name>
</gene>
<keyword evidence="3" id="KW-0813">Transport</keyword>
<protein>
    <submittedName>
        <fullName evidence="9">TolC family protein</fullName>
    </submittedName>
</protein>
<keyword evidence="5" id="KW-0812">Transmembrane</keyword>
<dbReference type="PANTHER" id="PTHR30026">
    <property type="entry name" value="OUTER MEMBRANE PROTEIN TOLC"/>
    <property type="match status" value="1"/>
</dbReference>
<evidence type="ECO:0000313" key="9">
    <source>
        <dbReference type="EMBL" id="QYM80221.1"/>
    </source>
</evidence>
<dbReference type="GO" id="GO:0015562">
    <property type="term" value="F:efflux transmembrane transporter activity"/>
    <property type="evidence" value="ECO:0007669"/>
    <property type="project" value="InterPro"/>
</dbReference>
<feature type="chain" id="PRO_5034620068" evidence="8">
    <location>
        <begin position="20"/>
        <end position="439"/>
    </location>
</feature>
<dbReference type="InterPro" id="IPR051906">
    <property type="entry name" value="TolC-like"/>
</dbReference>
<evidence type="ECO:0000313" key="10">
    <source>
        <dbReference type="Proteomes" id="UP000825051"/>
    </source>
</evidence>
<reference evidence="9" key="1">
    <citation type="submission" date="2021-08" db="EMBL/GenBank/DDBJ databases">
        <title>Genome of a novel bacterium of the phylum Verrucomicrobia, Oleiharenicola sp. KSB-15.</title>
        <authorList>
            <person name="Chung J.-H."/>
            <person name="Ahn J.-H."/>
            <person name="Yoon Y."/>
            <person name="Kim D.-Y."/>
            <person name="An S.-H."/>
            <person name="Park I."/>
            <person name="Yeon J."/>
        </authorList>
    </citation>
    <scope>NUCLEOTIDE SEQUENCE</scope>
    <source>
        <strain evidence="9">KSB-15</strain>
    </source>
</reference>
<keyword evidence="6" id="KW-0472">Membrane</keyword>
<dbReference type="InterPro" id="IPR003423">
    <property type="entry name" value="OMP_efflux"/>
</dbReference>
<accession>A0A8F9TW71</accession>
<keyword evidence="7" id="KW-0998">Cell outer membrane</keyword>
<dbReference type="EMBL" id="CP080507">
    <property type="protein sequence ID" value="QYM80221.1"/>
    <property type="molecule type" value="Genomic_DNA"/>
</dbReference>
<evidence type="ECO:0000256" key="7">
    <source>
        <dbReference type="ARBA" id="ARBA00023237"/>
    </source>
</evidence>
<dbReference type="GO" id="GO:0015288">
    <property type="term" value="F:porin activity"/>
    <property type="evidence" value="ECO:0007669"/>
    <property type="project" value="TreeGrafter"/>
</dbReference>
<keyword evidence="4" id="KW-1134">Transmembrane beta strand</keyword>
<keyword evidence="10" id="KW-1185">Reference proteome</keyword>
<dbReference type="SUPFAM" id="SSF56954">
    <property type="entry name" value="Outer membrane efflux proteins (OEP)"/>
    <property type="match status" value="1"/>
</dbReference>
<comment type="subcellular location">
    <subcellularLocation>
        <location evidence="1">Cell outer membrane</location>
    </subcellularLocation>
</comment>
<dbReference type="GO" id="GO:0009279">
    <property type="term" value="C:cell outer membrane"/>
    <property type="evidence" value="ECO:0007669"/>
    <property type="project" value="UniProtKB-SubCell"/>
</dbReference>
<dbReference type="PANTHER" id="PTHR30026:SF20">
    <property type="entry name" value="OUTER MEMBRANE PROTEIN TOLC"/>
    <property type="match status" value="1"/>
</dbReference>
<dbReference type="AlphaFoldDB" id="A0A8F9TW71"/>
<dbReference type="Proteomes" id="UP000825051">
    <property type="component" value="Chromosome"/>
</dbReference>
<proteinExistence type="inferred from homology"/>
<dbReference type="KEGG" id="ole:K0B96_06290"/>
<dbReference type="Pfam" id="PF02321">
    <property type="entry name" value="OEP"/>
    <property type="match status" value="2"/>
</dbReference>
<evidence type="ECO:0000256" key="3">
    <source>
        <dbReference type="ARBA" id="ARBA00022448"/>
    </source>
</evidence>
<evidence type="ECO:0000256" key="8">
    <source>
        <dbReference type="SAM" id="SignalP"/>
    </source>
</evidence>
<organism evidence="9 10">
    <name type="scientific">Horticoccus luteus</name>
    <dbReference type="NCBI Taxonomy" id="2862869"/>
    <lineage>
        <taxon>Bacteria</taxon>
        <taxon>Pseudomonadati</taxon>
        <taxon>Verrucomicrobiota</taxon>
        <taxon>Opitutia</taxon>
        <taxon>Opitutales</taxon>
        <taxon>Opitutaceae</taxon>
        <taxon>Horticoccus</taxon>
    </lineage>
</organism>
<feature type="signal peptide" evidence="8">
    <location>
        <begin position="1"/>
        <end position="19"/>
    </location>
</feature>
<evidence type="ECO:0000256" key="4">
    <source>
        <dbReference type="ARBA" id="ARBA00022452"/>
    </source>
</evidence>
<comment type="similarity">
    <text evidence="2">Belongs to the outer membrane factor (OMF) (TC 1.B.17) family.</text>
</comment>
<keyword evidence="8" id="KW-0732">Signal</keyword>
<dbReference type="RefSeq" id="WP_220165088.1">
    <property type="nucleotide sequence ID" value="NZ_CP080507.1"/>
</dbReference>
<evidence type="ECO:0000256" key="6">
    <source>
        <dbReference type="ARBA" id="ARBA00023136"/>
    </source>
</evidence>
<evidence type="ECO:0000256" key="2">
    <source>
        <dbReference type="ARBA" id="ARBA00007613"/>
    </source>
</evidence>
<sequence length="439" mass="47826">MKTYRFFLLAALVGGVLQAAPAPATAPTPTQFDLNGAIRYALDHNFDIRQARERIKQQEGVVLEVRSAEIPNVTASGSVQLNDRDISTTVPQSDSTWGLTIRATQLIVGGGVRPAVRSAELVKEAAILELQAQINFSLFDVRTRFYDVLLNREKIKVQEQNIDLLKQQLRETTDRFNAGTVSAFEKLRSEVALANGQVPLITARNDYRIALEQLRQAVGLVSTPGVEAPLDVVGTLEFSPTDFDLDAALGAARAHRPELARLERLVKANEEAVSSHRAGYYPNLSLFGGYQLGKGGTNRFEDSRNGFLVGLQSQWNIFDGRATAGRVAQAASLLEQSKLALGQQTLAIEVQVRQAVSGLQEANELSQATQKTVAQAEESLRLANARYQAGSATQLDVLTAQVDLTQARTNLLQAYYNYNTAFANFRTATGQADPVIAAP</sequence>
<name>A0A8F9TW71_9BACT</name>
<dbReference type="Gene3D" id="1.20.1600.10">
    <property type="entry name" value="Outer membrane efflux proteins (OEP)"/>
    <property type="match status" value="1"/>
</dbReference>
<evidence type="ECO:0000256" key="5">
    <source>
        <dbReference type="ARBA" id="ARBA00022692"/>
    </source>
</evidence>
<evidence type="ECO:0000256" key="1">
    <source>
        <dbReference type="ARBA" id="ARBA00004442"/>
    </source>
</evidence>